<comment type="caution">
    <text evidence="1">The sequence shown here is derived from an EMBL/GenBank/DDBJ whole genome shotgun (WGS) entry which is preliminary data.</text>
</comment>
<dbReference type="Proteomes" id="UP000712600">
    <property type="component" value="Unassembled WGS sequence"/>
</dbReference>
<proteinExistence type="predicted"/>
<evidence type="ECO:0000313" key="2">
    <source>
        <dbReference type="Proteomes" id="UP000712600"/>
    </source>
</evidence>
<protein>
    <submittedName>
        <fullName evidence="1">Uncharacterized protein</fullName>
    </submittedName>
</protein>
<dbReference type="EMBL" id="QGKX02000004">
    <property type="protein sequence ID" value="KAF3601952.1"/>
    <property type="molecule type" value="Genomic_DNA"/>
</dbReference>
<sequence length="57" mass="6246">MEGGYGLLLLMATKRLIETMSGYMKDKLAALTAPMANAYRNAVVFNKNGKLSRDLPP</sequence>
<organism evidence="1 2">
    <name type="scientific">Brassica cretica</name>
    <name type="common">Mustard</name>
    <dbReference type="NCBI Taxonomy" id="69181"/>
    <lineage>
        <taxon>Eukaryota</taxon>
        <taxon>Viridiplantae</taxon>
        <taxon>Streptophyta</taxon>
        <taxon>Embryophyta</taxon>
        <taxon>Tracheophyta</taxon>
        <taxon>Spermatophyta</taxon>
        <taxon>Magnoliopsida</taxon>
        <taxon>eudicotyledons</taxon>
        <taxon>Gunneridae</taxon>
        <taxon>Pentapetalae</taxon>
        <taxon>rosids</taxon>
        <taxon>malvids</taxon>
        <taxon>Brassicales</taxon>
        <taxon>Brassicaceae</taxon>
        <taxon>Brassiceae</taxon>
        <taxon>Brassica</taxon>
    </lineage>
</organism>
<reference evidence="1" key="1">
    <citation type="submission" date="2019-12" db="EMBL/GenBank/DDBJ databases">
        <title>Genome sequencing and annotation of Brassica cretica.</title>
        <authorList>
            <person name="Studholme D.J."/>
            <person name="Sarris P."/>
        </authorList>
    </citation>
    <scope>NUCLEOTIDE SEQUENCE</scope>
    <source>
        <strain evidence="1">PFS-109/04</strain>
        <tissue evidence="1">Leaf</tissue>
    </source>
</reference>
<evidence type="ECO:0000313" key="1">
    <source>
        <dbReference type="EMBL" id="KAF3601952.1"/>
    </source>
</evidence>
<name>A0A8S9SJH9_BRACR</name>
<gene>
    <name evidence="1" type="ORF">F2Q69_00034620</name>
</gene>
<accession>A0A8S9SJH9</accession>
<dbReference type="AlphaFoldDB" id="A0A8S9SJH9"/>